<dbReference type="InterPro" id="IPR036188">
    <property type="entry name" value="FAD/NAD-bd_sf"/>
</dbReference>
<keyword evidence="1 3" id="KW-0560">Oxidoreductase</keyword>
<proteinExistence type="predicted"/>
<dbReference type="Proteomes" id="UP000077037">
    <property type="component" value="Unassembled WGS sequence"/>
</dbReference>
<dbReference type="Gene3D" id="3.50.50.60">
    <property type="entry name" value="FAD/NAD(P)-binding domain"/>
    <property type="match status" value="1"/>
</dbReference>
<dbReference type="AlphaFoldDB" id="A0A157QRI2"/>
<protein>
    <submittedName>
        <fullName evidence="3">FAD dependent oxidoreductase</fullName>
        <ecNumber evidence="3">1.5.3.1</ecNumber>
    </submittedName>
</protein>
<dbReference type="SUPFAM" id="SSF54373">
    <property type="entry name" value="FAD-linked reductases, C-terminal domain"/>
    <property type="match status" value="1"/>
</dbReference>
<evidence type="ECO:0000259" key="2">
    <source>
        <dbReference type="Pfam" id="PF01266"/>
    </source>
</evidence>
<dbReference type="Pfam" id="PF01266">
    <property type="entry name" value="DAO"/>
    <property type="match status" value="1"/>
</dbReference>
<dbReference type="EC" id="1.5.3.1" evidence="3"/>
<dbReference type="SUPFAM" id="SSF51905">
    <property type="entry name" value="FAD/NAD(P)-binding domain"/>
    <property type="match status" value="1"/>
</dbReference>
<reference evidence="3 4" key="1">
    <citation type="submission" date="2016-03" db="EMBL/GenBank/DDBJ databases">
        <authorList>
            <consortium name="Pathogen Informatics"/>
        </authorList>
    </citation>
    <scope>NUCLEOTIDE SEQUENCE [LARGE SCALE GENOMIC DNA]</scope>
    <source>
        <strain evidence="3 4">NCTC13364</strain>
    </source>
</reference>
<gene>
    <name evidence="3" type="primary">soxA_2</name>
    <name evidence="3" type="ORF">SAMEA1982600_03935</name>
</gene>
<dbReference type="GO" id="GO:0008115">
    <property type="term" value="F:sarcosine oxidase activity"/>
    <property type="evidence" value="ECO:0007669"/>
    <property type="project" value="UniProtKB-EC"/>
</dbReference>
<dbReference type="InterPro" id="IPR006076">
    <property type="entry name" value="FAD-dep_OxRdtase"/>
</dbReference>
<accession>A0A157QRI2</accession>
<dbReference type="RefSeq" id="WP_066417499.1">
    <property type="nucleotide sequence ID" value="NZ_FKBS01000025.1"/>
</dbReference>
<evidence type="ECO:0000256" key="1">
    <source>
        <dbReference type="ARBA" id="ARBA00023002"/>
    </source>
</evidence>
<dbReference type="GO" id="GO:0005737">
    <property type="term" value="C:cytoplasm"/>
    <property type="evidence" value="ECO:0007669"/>
    <property type="project" value="TreeGrafter"/>
</dbReference>
<organism evidence="3 4">
    <name type="scientific">Bordetella ansorpii</name>
    <dbReference type="NCBI Taxonomy" id="288768"/>
    <lineage>
        <taxon>Bacteria</taxon>
        <taxon>Pseudomonadati</taxon>
        <taxon>Pseudomonadota</taxon>
        <taxon>Betaproteobacteria</taxon>
        <taxon>Burkholderiales</taxon>
        <taxon>Alcaligenaceae</taxon>
        <taxon>Bordetella</taxon>
    </lineage>
</organism>
<evidence type="ECO:0000313" key="4">
    <source>
        <dbReference type="Proteomes" id="UP000077037"/>
    </source>
</evidence>
<feature type="domain" description="FAD dependent oxidoreductase" evidence="2">
    <location>
        <begin position="6"/>
        <end position="343"/>
    </location>
</feature>
<dbReference type="OrthoDB" id="9805337at2"/>
<dbReference type="Gene3D" id="3.30.9.10">
    <property type="entry name" value="D-Amino Acid Oxidase, subunit A, domain 2"/>
    <property type="match status" value="1"/>
</dbReference>
<dbReference type="EMBL" id="FKBS01000025">
    <property type="protein sequence ID" value="SAI48463.1"/>
    <property type="molecule type" value="Genomic_DNA"/>
</dbReference>
<dbReference type="PANTHER" id="PTHR13847">
    <property type="entry name" value="SARCOSINE DEHYDROGENASE-RELATED"/>
    <property type="match status" value="1"/>
</dbReference>
<evidence type="ECO:0000313" key="3">
    <source>
        <dbReference type="EMBL" id="SAI48463.1"/>
    </source>
</evidence>
<sequence length="375" mass="39813">MAEDYDVVVAGAGMVGAAIACGLAGCGQRVLMLDGGDTDFRAAKANFGLVWLQGKGYNHPHYQRLSRQAVRLWPEFAAALQAETGIDLAYDQRGGLHYCFGEKQLEERAARMAQWQRQAPEQAPCVQMWDRGEIMRRYPHLQLGPDVSGASHGAQDGHANPLRLLAALQSAFISRGGELRGRHAVTAIRPVAGGGFAVDAAGGTWRAARVVIAAGLGSTALGRQVGLDVPLRPERGQILVTERLAPLLPLPASGMRQTGEGSVLIGLTQERVGYDLSTTTDAAVRMTRNALRVLPALAGARLVRQWSCLRVMTSDGCPVYAESADFPGASIALCHSGVTLASYHAGPYARALAHGAVPADLDAFHHGRFDVPQAG</sequence>
<name>A0A157QRI2_9BORD</name>